<gene>
    <name evidence="1" type="ORF">E2C01_048890</name>
</gene>
<dbReference type="Proteomes" id="UP000324222">
    <property type="component" value="Unassembled WGS sequence"/>
</dbReference>
<keyword evidence="2" id="KW-1185">Reference proteome</keyword>
<dbReference type="AlphaFoldDB" id="A0A5B7G488"/>
<organism evidence="1 2">
    <name type="scientific">Portunus trituberculatus</name>
    <name type="common">Swimming crab</name>
    <name type="synonym">Neptunus trituberculatus</name>
    <dbReference type="NCBI Taxonomy" id="210409"/>
    <lineage>
        <taxon>Eukaryota</taxon>
        <taxon>Metazoa</taxon>
        <taxon>Ecdysozoa</taxon>
        <taxon>Arthropoda</taxon>
        <taxon>Crustacea</taxon>
        <taxon>Multicrustacea</taxon>
        <taxon>Malacostraca</taxon>
        <taxon>Eumalacostraca</taxon>
        <taxon>Eucarida</taxon>
        <taxon>Decapoda</taxon>
        <taxon>Pleocyemata</taxon>
        <taxon>Brachyura</taxon>
        <taxon>Eubrachyura</taxon>
        <taxon>Portunoidea</taxon>
        <taxon>Portunidae</taxon>
        <taxon>Portuninae</taxon>
        <taxon>Portunus</taxon>
    </lineage>
</organism>
<sequence>MTIVSIREEKITSEETAVRVHQACLSAERTKVVAYGVGGSEDATLWVEGQGKAPSVTPGQTFIQDPGEVSKFAASAHLPAIPLPHRPVPGMSSVTSYH</sequence>
<name>A0A5B7G488_PORTR</name>
<accession>A0A5B7G488</accession>
<protein>
    <submittedName>
        <fullName evidence="1">Uncharacterized protein</fullName>
    </submittedName>
</protein>
<evidence type="ECO:0000313" key="2">
    <source>
        <dbReference type="Proteomes" id="UP000324222"/>
    </source>
</evidence>
<proteinExistence type="predicted"/>
<reference evidence="1 2" key="1">
    <citation type="submission" date="2019-05" db="EMBL/GenBank/DDBJ databases">
        <title>Another draft genome of Portunus trituberculatus and its Hox gene families provides insights of decapod evolution.</title>
        <authorList>
            <person name="Jeong J.-H."/>
            <person name="Song I."/>
            <person name="Kim S."/>
            <person name="Choi T."/>
            <person name="Kim D."/>
            <person name="Ryu S."/>
            <person name="Kim W."/>
        </authorList>
    </citation>
    <scope>NUCLEOTIDE SEQUENCE [LARGE SCALE GENOMIC DNA]</scope>
    <source>
        <tissue evidence="1">Muscle</tissue>
    </source>
</reference>
<dbReference type="EMBL" id="VSRR010012772">
    <property type="protein sequence ID" value="MPC54960.1"/>
    <property type="molecule type" value="Genomic_DNA"/>
</dbReference>
<evidence type="ECO:0000313" key="1">
    <source>
        <dbReference type="EMBL" id="MPC54960.1"/>
    </source>
</evidence>
<comment type="caution">
    <text evidence="1">The sequence shown here is derived from an EMBL/GenBank/DDBJ whole genome shotgun (WGS) entry which is preliminary data.</text>
</comment>